<reference evidence="3" key="2">
    <citation type="submission" date="2025-08" db="UniProtKB">
        <authorList>
            <consortium name="RefSeq"/>
        </authorList>
    </citation>
    <scope>IDENTIFICATION</scope>
</reference>
<feature type="region of interest" description="Disordered" evidence="1">
    <location>
        <begin position="211"/>
        <end position="232"/>
    </location>
</feature>
<feature type="compositionally biased region" description="Polar residues" evidence="1">
    <location>
        <begin position="282"/>
        <end position="296"/>
    </location>
</feature>
<dbReference type="PANTHER" id="PTHR33737">
    <property type="entry name" value="OS05G0121800 PROTEIN"/>
    <property type="match status" value="1"/>
</dbReference>
<feature type="compositionally biased region" description="Polar residues" evidence="1">
    <location>
        <begin position="364"/>
        <end position="376"/>
    </location>
</feature>
<evidence type="ECO:0000313" key="3">
    <source>
        <dbReference type="RefSeq" id="XP_015078134.2"/>
    </source>
</evidence>
<protein>
    <submittedName>
        <fullName evidence="3">Uncharacterized protein LOC107021933</fullName>
    </submittedName>
</protein>
<feature type="compositionally biased region" description="Polar residues" evidence="1">
    <location>
        <begin position="308"/>
        <end position="318"/>
    </location>
</feature>
<evidence type="ECO:0000313" key="2">
    <source>
        <dbReference type="Proteomes" id="UP000694930"/>
    </source>
</evidence>
<name>A0ABM1GZF7_SOLPN</name>
<evidence type="ECO:0000256" key="1">
    <source>
        <dbReference type="SAM" id="MobiDB-lite"/>
    </source>
</evidence>
<feature type="region of interest" description="Disordered" evidence="1">
    <location>
        <begin position="67"/>
        <end position="86"/>
    </location>
</feature>
<dbReference type="PANTHER" id="PTHR33737:SF14">
    <property type="entry name" value="TPX2 CENTRAL DOMAIN-CONTAINING PROTEIN"/>
    <property type="match status" value="1"/>
</dbReference>
<feature type="compositionally biased region" description="Polar residues" evidence="1">
    <location>
        <begin position="67"/>
        <end position="79"/>
    </location>
</feature>
<proteinExistence type="predicted"/>
<feature type="region of interest" description="Disordered" evidence="1">
    <location>
        <begin position="361"/>
        <end position="403"/>
    </location>
</feature>
<dbReference type="InterPro" id="IPR045882">
    <property type="entry name" value="GPT1/2"/>
</dbReference>
<sequence length="597" mass="66658">MECYDIGDQKLKLIDISSEDDFLIDSPLFESLEDLRLSVTLDSRNENGEGSNLPRTSAKIHKSTQVNKLKGLNHSSSEPIQPGRPSYLRKSSAWDNAFFTSTGLLEPHELSSMNKEFDTLENHPLPVILEDVCARRPDQQSISSIRTGPRNMIDRSLVFKRKNINDARPERIKTQQPYKRRECNSLKLPKPWPRSSASTWQSKISSRDMYSVDIGGKKRTGPGRDLMVSNSNTHSSITSCPLYVTSAYASKHGETGKTKLSSSVSTTKTPIRSSTKSKKFENLSSSHKSPLSTTKARSLESSLSASSTNRAHSDSNSRLLLPRSQLTGPVASVPRENPQPSGLCMPSPKFGFFDEDMSVERTFDGNSNQPQKQRMSGSRDKGNSAEASNKVKRARSPLSIDSVHRDSMRTTLVLSPIKSRYAASIPKAKKASNARKDVFDVQSKYRTDKSIEIDTEVCSKLRKVGAGEHDRKRVGLVNGIVKTKEKRVKMVTKDDKAIDITITPQSQTSQGRLYESSLSMSLNLTPSRDKGITSIAKSRNQENEVNDLSRYLEAIDLNDGTETQLKQRKSFPHMRIPLVEKKNVASPMSEPLKKRYF</sequence>
<reference evidence="2" key="1">
    <citation type="journal article" date="2014" name="Nat. Genet.">
        <title>The genome of the stress-tolerant wild tomato species Solanum pennellii.</title>
        <authorList>
            <person name="Bolger A."/>
            <person name="Scossa F."/>
            <person name="Bolger M.E."/>
            <person name="Lanz C."/>
            <person name="Maumus F."/>
            <person name="Tohge T."/>
            <person name="Quesneville H."/>
            <person name="Alseekh S."/>
            <person name="Sorensen I."/>
            <person name="Lichtenstein G."/>
            <person name="Fich E.A."/>
            <person name="Conte M."/>
            <person name="Keller H."/>
            <person name="Schneeberger K."/>
            <person name="Schwacke R."/>
            <person name="Ofner I."/>
            <person name="Vrebalov J."/>
            <person name="Xu Y."/>
            <person name="Osorio S."/>
            <person name="Aflitos S.A."/>
            <person name="Schijlen E."/>
            <person name="Jimenez-Gomez J.M."/>
            <person name="Ryngajllo M."/>
            <person name="Kimura S."/>
            <person name="Kumar R."/>
            <person name="Koenig D."/>
            <person name="Headland L.R."/>
            <person name="Maloof J.N."/>
            <person name="Sinha N."/>
            <person name="van Ham R.C."/>
            <person name="Lankhorst R.K."/>
            <person name="Mao L."/>
            <person name="Vogel A."/>
            <person name="Arsova B."/>
            <person name="Panstruga R."/>
            <person name="Fei Z."/>
            <person name="Rose J.K."/>
            <person name="Zamir D."/>
            <person name="Carrari F."/>
            <person name="Giovannoni J.J."/>
            <person name="Weigel D."/>
            <person name="Usadel B."/>
            <person name="Fernie A.R."/>
        </authorList>
    </citation>
    <scope>NUCLEOTIDE SEQUENCE [LARGE SCALE GENOMIC DNA]</scope>
    <source>
        <strain evidence="2">cv. LA0716</strain>
    </source>
</reference>
<dbReference type="GeneID" id="107021933"/>
<dbReference type="Proteomes" id="UP000694930">
    <property type="component" value="Chromosome 6"/>
</dbReference>
<feature type="region of interest" description="Disordered" evidence="1">
    <location>
        <begin position="43"/>
        <end position="62"/>
    </location>
</feature>
<feature type="compositionally biased region" description="Low complexity" evidence="1">
    <location>
        <begin position="258"/>
        <end position="269"/>
    </location>
</feature>
<keyword evidence="2" id="KW-1185">Reference proteome</keyword>
<accession>A0ABM1GZF7</accession>
<dbReference type="RefSeq" id="XP_015078134.2">
    <property type="nucleotide sequence ID" value="XM_015222648.2"/>
</dbReference>
<feature type="region of interest" description="Disordered" evidence="1">
    <location>
        <begin position="253"/>
        <end position="349"/>
    </location>
</feature>
<gene>
    <name evidence="3" type="primary">LOC107021933</name>
</gene>
<organism evidence="2 3">
    <name type="scientific">Solanum pennellii</name>
    <name type="common">Tomato</name>
    <name type="synonym">Lycopersicon pennellii</name>
    <dbReference type="NCBI Taxonomy" id="28526"/>
    <lineage>
        <taxon>Eukaryota</taxon>
        <taxon>Viridiplantae</taxon>
        <taxon>Streptophyta</taxon>
        <taxon>Embryophyta</taxon>
        <taxon>Tracheophyta</taxon>
        <taxon>Spermatophyta</taxon>
        <taxon>Magnoliopsida</taxon>
        <taxon>eudicotyledons</taxon>
        <taxon>Gunneridae</taxon>
        <taxon>Pentapetalae</taxon>
        <taxon>asterids</taxon>
        <taxon>lamiids</taxon>
        <taxon>Solanales</taxon>
        <taxon>Solanaceae</taxon>
        <taxon>Solanoideae</taxon>
        <taxon>Solaneae</taxon>
        <taxon>Solanum</taxon>
        <taxon>Solanum subgen. Lycopersicon</taxon>
    </lineage>
</organism>